<evidence type="ECO:0000259" key="19">
    <source>
        <dbReference type="Pfam" id="PF12804"/>
    </source>
</evidence>
<keyword evidence="6 18" id="KW-0548">Nucleotidyltransferase</keyword>
<dbReference type="InterPro" id="IPR050065">
    <property type="entry name" value="GlmU-like"/>
</dbReference>
<protein>
    <recommendedName>
        <fullName evidence="18">Bifunctional protein GlmU</fullName>
    </recommendedName>
    <domain>
        <recommendedName>
            <fullName evidence="18">UDP-N-acetylglucosamine pyrophosphorylase</fullName>
            <ecNumber evidence="18">2.7.7.23</ecNumber>
        </recommendedName>
        <alternativeName>
            <fullName evidence="18">N-acetylglucosamine-1-phosphate uridyltransferase</fullName>
        </alternativeName>
    </domain>
    <domain>
        <recommendedName>
            <fullName evidence="18">Glucosamine-1-phosphate N-acetyltransferase</fullName>
            <ecNumber evidence="18">2.3.1.157</ecNumber>
        </recommendedName>
    </domain>
</protein>
<feature type="binding site" evidence="18">
    <location>
        <position position="74"/>
    </location>
    <ligand>
        <name>UDP-N-acetyl-alpha-D-glucosamine</name>
        <dbReference type="ChEBI" id="CHEBI:57705"/>
    </ligand>
</feature>
<dbReference type="GO" id="GO:0008360">
    <property type="term" value="P:regulation of cell shape"/>
    <property type="evidence" value="ECO:0007669"/>
    <property type="project" value="UniProtKB-KW"/>
</dbReference>
<evidence type="ECO:0000256" key="4">
    <source>
        <dbReference type="ARBA" id="ARBA00022490"/>
    </source>
</evidence>
<dbReference type="Pfam" id="PF12804">
    <property type="entry name" value="NTP_transf_3"/>
    <property type="match status" value="1"/>
</dbReference>
<reference evidence="20" key="1">
    <citation type="submission" date="2024-06" db="EMBL/GenBank/DDBJ databases">
        <authorList>
            <person name="Dussert Y."/>
            <person name="Peccoud J."/>
            <person name="Pigeault R."/>
        </authorList>
    </citation>
    <scope>NUCLEOTIDE SEQUENCE</scope>
    <source>
        <strain evidence="20">WArc</strain>
    </source>
</reference>
<feature type="region of interest" description="N-acetyltransferase" evidence="18">
    <location>
        <begin position="248"/>
        <end position="411"/>
    </location>
</feature>
<dbReference type="GO" id="GO:0019134">
    <property type="term" value="F:glucosamine-1-phosphate N-acetyltransferase activity"/>
    <property type="evidence" value="ECO:0007669"/>
    <property type="project" value="UniProtKB-UniRule"/>
</dbReference>
<dbReference type="GO" id="GO:0000287">
    <property type="term" value="F:magnesium ion binding"/>
    <property type="evidence" value="ECO:0007669"/>
    <property type="project" value="UniProtKB-UniRule"/>
</dbReference>
<proteinExistence type="inferred from homology"/>
<dbReference type="InterPro" id="IPR011004">
    <property type="entry name" value="Trimer_LpxA-like_sf"/>
</dbReference>
<dbReference type="RefSeq" id="WP_349967997.1">
    <property type="nucleotide sequence ID" value="NZ_CP157942.1"/>
</dbReference>
<dbReference type="GO" id="GO:0006048">
    <property type="term" value="P:UDP-N-acetylglucosamine biosynthetic process"/>
    <property type="evidence" value="ECO:0007669"/>
    <property type="project" value="InterPro"/>
</dbReference>
<feature type="binding site" evidence="18">
    <location>
        <position position="402"/>
    </location>
    <ligand>
        <name>acetyl-CoA</name>
        <dbReference type="ChEBI" id="CHEBI:57288"/>
    </ligand>
</feature>
<dbReference type="InterPro" id="IPR005882">
    <property type="entry name" value="Bifunctional_GlmU"/>
</dbReference>
<dbReference type="GO" id="GO:0009245">
    <property type="term" value="P:lipid A biosynthetic process"/>
    <property type="evidence" value="ECO:0007669"/>
    <property type="project" value="UniProtKB-UniRule"/>
</dbReference>
<dbReference type="GO" id="GO:0000902">
    <property type="term" value="P:cell morphogenesis"/>
    <property type="evidence" value="ECO:0007669"/>
    <property type="project" value="UniProtKB-UniRule"/>
</dbReference>
<dbReference type="GO" id="GO:0009252">
    <property type="term" value="P:peptidoglycan biosynthetic process"/>
    <property type="evidence" value="ECO:0007669"/>
    <property type="project" value="UniProtKB-UniRule"/>
</dbReference>
<comment type="catalytic activity">
    <reaction evidence="15 18">
        <text>alpha-D-glucosamine 1-phosphate + acetyl-CoA = N-acetyl-alpha-D-glucosamine 1-phosphate + CoA + H(+)</text>
        <dbReference type="Rhea" id="RHEA:13725"/>
        <dbReference type="ChEBI" id="CHEBI:15378"/>
        <dbReference type="ChEBI" id="CHEBI:57287"/>
        <dbReference type="ChEBI" id="CHEBI:57288"/>
        <dbReference type="ChEBI" id="CHEBI:57776"/>
        <dbReference type="ChEBI" id="CHEBI:58516"/>
        <dbReference type="EC" id="2.3.1.157"/>
    </reaction>
</comment>
<evidence type="ECO:0000256" key="16">
    <source>
        <dbReference type="ARBA" id="ARBA00048493"/>
    </source>
</evidence>
<dbReference type="AlphaFoldDB" id="A0AAU7Q367"/>
<dbReference type="EMBL" id="CP157942">
    <property type="protein sequence ID" value="XBS67424.1"/>
    <property type="molecule type" value="Genomic_DNA"/>
</dbReference>
<evidence type="ECO:0000256" key="11">
    <source>
        <dbReference type="ARBA" id="ARBA00022984"/>
    </source>
</evidence>
<feature type="binding site" evidence="18">
    <location>
        <begin position="348"/>
        <end position="349"/>
    </location>
    <ligand>
        <name>acetyl-CoA</name>
        <dbReference type="ChEBI" id="CHEBI:57288"/>
    </ligand>
</feature>
<keyword evidence="14 18" id="KW-0961">Cell wall biogenesis/degradation</keyword>
<feature type="binding site" evidence="18">
    <location>
        <position position="313"/>
    </location>
    <ligand>
        <name>UDP-N-acetyl-alpha-D-glucosamine</name>
        <dbReference type="ChEBI" id="CHEBI:57705"/>
    </ligand>
</feature>
<keyword evidence="9 18" id="KW-0460">Magnesium</keyword>
<evidence type="ECO:0000256" key="3">
    <source>
        <dbReference type="ARBA" id="ARBA00007947"/>
    </source>
</evidence>
<evidence type="ECO:0000256" key="8">
    <source>
        <dbReference type="ARBA" id="ARBA00022737"/>
    </source>
</evidence>
<feature type="binding site" evidence="18">
    <location>
        <position position="224"/>
    </location>
    <ligand>
        <name>Mg(2+)</name>
        <dbReference type="ChEBI" id="CHEBI:18420"/>
    </ligand>
</feature>
<keyword evidence="5 18" id="KW-0808">Transferase</keyword>
<dbReference type="SUPFAM" id="SSF53448">
    <property type="entry name" value="Nucleotide-diphospho-sugar transferases"/>
    <property type="match status" value="1"/>
</dbReference>
<evidence type="ECO:0000313" key="20">
    <source>
        <dbReference type="EMBL" id="XBS67424.1"/>
    </source>
</evidence>
<keyword evidence="12 18" id="KW-0511">Multifunctional enzyme</keyword>
<dbReference type="InterPro" id="IPR001451">
    <property type="entry name" value="Hexapep"/>
</dbReference>
<dbReference type="CDD" id="cd02540">
    <property type="entry name" value="GT2_GlmU_N_bac"/>
    <property type="match status" value="1"/>
</dbReference>
<comment type="subcellular location">
    <subcellularLocation>
        <location evidence="1 18">Cytoplasm</location>
    </subcellularLocation>
</comment>
<evidence type="ECO:0000256" key="1">
    <source>
        <dbReference type="ARBA" id="ARBA00004496"/>
    </source>
</evidence>
<evidence type="ECO:0000256" key="2">
    <source>
        <dbReference type="ARBA" id="ARBA00007707"/>
    </source>
</evidence>
<feature type="binding site" evidence="18">
    <location>
        <position position="153"/>
    </location>
    <ligand>
        <name>UDP-N-acetyl-alpha-D-glucosamine</name>
        <dbReference type="ChEBI" id="CHEBI:57705"/>
    </ligand>
</feature>
<comment type="caution">
    <text evidence="18">Lacks conserved residue(s) required for the propagation of feature annotation.</text>
</comment>
<dbReference type="GO" id="GO:0071555">
    <property type="term" value="P:cell wall organization"/>
    <property type="evidence" value="ECO:0007669"/>
    <property type="project" value="UniProtKB-KW"/>
</dbReference>
<dbReference type="Pfam" id="PF00132">
    <property type="entry name" value="Hexapep"/>
    <property type="match status" value="1"/>
</dbReference>
<feature type="binding site" evidence="18">
    <location>
        <position position="139"/>
    </location>
    <ligand>
        <name>UDP-N-acetyl-alpha-D-glucosamine</name>
        <dbReference type="ChEBI" id="CHEBI:57705"/>
    </ligand>
</feature>
<comment type="similarity">
    <text evidence="2 18">In the C-terminal section; belongs to the transferase hexapeptide repeat family.</text>
</comment>
<feature type="binding site" evidence="18">
    <location>
        <position position="167"/>
    </location>
    <ligand>
        <name>UDP-N-acetyl-alpha-D-glucosamine</name>
        <dbReference type="ChEBI" id="CHEBI:57705"/>
    </ligand>
</feature>
<feature type="region of interest" description="Pyrophosphorylase" evidence="18">
    <location>
        <begin position="1"/>
        <end position="226"/>
    </location>
</feature>
<evidence type="ECO:0000256" key="18">
    <source>
        <dbReference type="HAMAP-Rule" id="MF_01631"/>
    </source>
</evidence>
<comment type="cofactor">
    <cofactor evidence="18">
        <name>Mg(2+)</name>
        <dbReference type="ChEBI" id="CHEBI:18420"/>
    </cofactor>
    <text evidence="18">Binds 1 Mg(2+) ion per subunit.</text>
</comment>
<dbReference type="SUPFAM" id="SSF51161">
    <property type="entry name" value="Trimeric LpxA-like enzymes"/>
    <property type="match status" value="1"/>
</dbReference>
<dbReference type="Gene3D" id="2.160.10.10">
    <property type="entry name" value="Hexapeptide repeat proteins"/>
    <property type="match status" value="1"/>
</dbReference>
<feature type="binding site" evidence="18">
    <location>
        <begin position="102"/>
        <end position="104"/>
    </location>
    <ligand>
        <name>UDP-N-acetyl-alpha-D-glucosamine</name>
        <dbReference type="ChEBI" id="CHEBI:57705"/>
    </ligand>
</feature>
<keyword evidence="10 18" id="KW-0133">Cell shape</keyword>
<feature type="binding site" evidence="18">
    <location>
        <begin position="79"/>
        <end position="80"/>
    </location>
    <ligand>
        <name>UDP-N-acetyl-alpha-D-glucosamine</name>
        <dbReference type="ChEBI" id="CHEBI:57705"/>
    </ligand>
</feature>
<evidence type="ECO:0000256" key="9">
    <source>
        <dbReference type="ARBA" id="ARBA00022842"/>
    </source>
</evidence>
<feature type="binding site" evidence="18">
    <location>
        <begin position="11"/>
        <end position="14"/>
    </location>
    <ligand>
        <name>UDP-N-acetyl-alpha-D-glucosamine</name>
        <dbReference type="ChEBI" id="CHEBI:57705"/>
    </ligand>
</feature>
<dbReference type="GO" id="GO:0005737">
    <property type="term" value="C:cytoplasm"/>
    <property type="evidence" value="ECO:0007669"/>
    <property type="project" value="UniProtKB-SubCell"/>
</dbReference>
<comment type="function">
    <text evidence="17 18">Catalyzes the last two sequential reactions in the de novo biosynthetic pathway for UDP-N-acetylglucosamine (UDP-GlcNAc). The C-terminal domain catalyzes the transfer of acetyl group from acetyl coenzyme A to glucosamine-1-phosphate (GlcN-1-P) to produce N-acetylglucosamine-1-phosphate (GlcNAc-1-P), which is converted into UDP-GlcNAc by the transfer of uridine 5-monophosphate (from uridine 5-triphosphate), a reaction catalyzed by the N-terminal domain.</text>
</comment>
<feature type="domain" description="MobA-like NTP transferase" evidence="19">
    <location>
        <begin position="9"/>
        <end position="131"/>
    </location>
</feature>
<feature type="binding site" evidence="18">
    <location>
        <position position="224"/>
    </location>
    <ligand>
        <name>UDP-N-acetyl-alpha-D-glucosamine</name>
        <dbReference type="ChEBI" id="CHEBI:57705"/>
    </ligand>
</feature>
<keyword evidence="13 18" id="KW-0012">Acyltransferase</keyword>
<evidence type="ECO:0000256" key="14">
    <source>
        <dbReference type="ARBA" id="ARBA00023316"/>
    </source>
</evidence>
<evidence type="ECO:0000256" key="17">
    <source>
        <dbReference type="ARBA" id="ARBA00049628"/>
    </source>
</evidence>
<organism evidence="20">
    <name type="scientific">Wolbachia endosymbiont of Armadillidium arcangelii</name>
    <dbReference type="NCBI Taxonomy" id="3158571"/>
    <lineage>
        <taxon>Bacteria</taxon>
        <taxon>Pseudomonadati</taxon>
        <taxon>Pseudomonadota</taxon>
        <taxon>Alphaproteobacteria</taxon>
        <taxon>Rickettsiales</taxon>
        <taxon>Anaplasmataceae</taxon>
        <taxon>Wolbachieae</taxon>
        <taxon>Wolbachia</taxon>
    </lineage>
</organism>
<dbReference type="GO" id="GO:0003977">
    <property type="term" value="F:UDP-N-acetylglucosamine diphosphorylase activity"/>
    <property type="evidence" value="ECO:0007669"/>
    <property type="project" value="UniProtKB-UniRule"/>
</dbReference>
<accession>A0AAU7Q367</accession>
<dbReference type="EC" id="2.7.7.23" evidence="18"/>
<dbReference type="Pfam" id="PF14602">
    <property type="entry name" value="Hexapep_2"/>
    <property type="match status" value="1"/>
</dbReference>
<evidence type="ECO:0000256" key="5">
    <source>
        <dbReference type="ARBA" id="ARBA00022679"/>
    </source>
</evidence>
<feature type="binding site" evidence="18">
    <location>
        <position position="385"/>
    </location>
    <ligand>
        <name>acetyl-CoA</name>
        <dbReference type="ChEBI" id="CHEBI:57288"/>
    </ligand>
</feature>
<dbReference type="EC" id="2.3.1.157" evidence="18"/>
<feature type="binding site" evidence="18">
    <location>
        <position position="339"/>
    </location>
    <ligand>
        <name>UDP-N-acetyl-alpha-D-glucosamine</name>
        <dbReference type="ChEBI" id="CHEBI:57705"/>
    </ligand>
</feature>
<comment type="pathway">
    <text evidence="18">Nucleotide-sugar biosynthesis; UDP-N-acetyl-alpha-D-glucosamine biosynthesis; UDP-N-acetyl-alpha-D-glucosamine from N-acetyl-alpha-D-glucosamine 1-phosphate: step 1/1.</text>
</comment>
<dbReference type="HAMAP" id="MF_01631">
    <property type="entry name" value="GlmU"/>
    <property type="match status" value="1"/>
</dbReference>
<evidence type="ECO:0000256" key="12">
    <source>
        <dbReference type="ARBA" id="ARBA00023268"/>
    </source>
</evidence>
<dbReference type="PANTHER" id="PTHR43584">
    <property type="entry name" value="NUCLEOTIDYL TRANSFERASE"/>
    <property type="match status" value="1"/>
</dbReference>
<evidence type="ECO:0000256" key="13">
    <source>
        <dbReference type="ARBA" id="ARBA00023315"/>
    </source>
</evidence>
<feature type="active site" description="Proton acceptor" evidence="18">
    <location>
        <position position="325"/>
    </location>
</feature>
<comment type="catalytic activity">
    <reaction evidence="16 18">
        <text>N-acetyl-alpha-D-glucosamine 1-phosphate + UTP + H(+) = UDP-N-acetyl-alpha-D-glucosamine + diphosphate</text>
        <dbReference type="Rhea" id="RHEA:13509"/>
        <dbReference type="ChEBI" id="CHEBI:15378"/>
        <dbReference type="ChEBI" id="CHEBI:33019"/>
        <dbReference type="ChEBI" id="CHEBI:46398"/>
        <dbReference type="ChEBI" id="CHEBI:57705"/>
        <dbReference type="ChEBI" id="CHEBI:57776"/>
        <dbReference type="EC" id="2.7.7.23"/>
    </reaction>
</comment>
<comment type="similarity">
    <text evidence="3 18">In the N-terminal section; belongs to the N-acetylglucosamine-1-phosphate uridyltransferase family.</text>
</comment>
<feature type="region of interest" description="Linker" evidence="18">
    <location>
        <begin position="227"/>
        <end position="247"/>
    </location>
</feature>
<feature type="binding site" evidence="18">
    <location>
        <position position="25"/>
    </location>
    <ligand>
        <name>UDP-N-acetyl-alpha-D-glucosamine</name>
        <dbReference type="ChEBI" id="CHEBI:57705"/>
    </ligand>
</feature>
<dbReference type="InterPro" id="IPR029044">
    <property type="entry name" value="Nucleotide-diphossugar_trans"/>
</dbReference>
<keyword evidence="7 18" id="KW-0479">Metal-binding</keyword>
<keyword evidence="4 18" id="KW-0963">Cytoplasm</keyword>
<feature type="binding site" evidence="18">
    <location>
        <position position="104"/>
    </location>
    <ligand>
        <name>Mg(2+)</name>
        <dbReference type="ChEBI" id="CHEBI:18420"/>
    </ligand>
</feature>
<dbReference type="InterPro" id="IPR025877">
    <property type="entry name" value="MobA-like_NTP_Trfase"/>
</dbReference>
<evidence type="ECO:0000256" key="6">
    <source>
        <dbReference type="ARBA" id="ARBA00022695"/>
    </source>
</evidence>
<keyword evidence="11 18" id="KW-0573">Peptidoglycan synthesis</keyword>
<evidence type="ECO:0000256" key="7">
    <source>
        <dbReference type="ARBA" id="ARBA00022723"/>
    </source>
</evidence>
<sequence>MTNKAYTFVILAAGHGKRMNSSLPKVLHKVGNFSMLEHVIYNAKQLNPKKIAVVIDLPLTQRLECFEGIKLITQESTLGTGDAVKIAMRNLKELSDIVVVQYGDTPLIKSSTITKMISCLGESNALVCLGFKTNNKGYGRLIIENGSLREIVEAQNGRNNDEEFLANAGIMVAREKNLRELVEKIECNNQAHEYYLTDIVAIAVKSNLNVGYVIADEEEATGINNRNDLAKAEFYLQEDKRKFFTNSGVTLVSPETVFFSLDTQIGMDSIVYPYVFFGPGVKIGSGVRVGPFAKCENTTIGDGAIIGNFVETKASDIGINTKIKHLSYIGNTQVGQGSNIGAGTVICNYDGKKKHKTNIGSNCFIGANSSLIAPLNVHDDSLVAAGSVIVEDVPKRSLAIARERQITKKIK</sequence>
<dbReference type="PANTHER" id="PTHR43584:SF3">
    <property type="entry name" value="BIFUNCTIONAL PROTEIN GLMU"/>
    <property type="match status" value="1"/>
</dbReference>
<evidence type="ECO:0000256" key="15">
    <source>
        <dbReference type="ARBA" id="ARBA00048247"/>
    </source>
</evidence>
<gene>
    <name evidence="18" type="primary">glmU</name>
    <name evidence="20" type="ORF">ABLO99_01730</name>
</gene>
<feature type="binding site" evidence="18">
    <location>
        <position position="328"/>
    </location>
    <ligand>
        <name>UDP-N-acetyl-alpha-D-glucosamine</name>
        <dbReference type="ChEBI" id="CHEBI:57705"/>
    </ligand>
</feature>
<keyword evidence="8 18" id="KW-0677">Repeat</keyword>
<comment type="pathway">
    <text evidence="18">Nucleotide-sugar biosynthesis; UDP-N-acetyl-alpha-D-glucosamine biosynthesis; N-acetyl-alpha-D-glucosamine 1-phosphate from alpha-D-glucosamine 6-phosphate (route II): step 2/2.</text>
</comment>
<comment type="pathway">
    <text evidence="18">Bacterial outer membrane biogenesis; LPS lipid A biosynthesis.</text>
</comment>
<comment type="subunit">
    <text evidence="18">Homotrimer.</text>
</comment>
<evidence type="ECO:0000256" key="10">
    <source>
        <dbReference type="ARBA" id="ARBA00022960"/>
    </source>
</evidence>
<dbReference type="GO" id="GO:0016020">
    <property type="term" value="C:membrane"/>
    <property type="evidence" value="ECO:0007669"/>
    <property type="project" value="GOC"/>
</dbReference>
<name>A0AAU7Q367_9RICK</name>
<feature type="binding site" evidence="18">
    <location>
        <position position="342"/>
    </location>
    <ligand>
        <name>acetyl-CoA</name>
        <dbReference type="ChEBI" id="CHEBI:57288"/>
    </ligand>
</feature>
<dbReference type="Gene3D" id="3.90.550.10">
    <property type="entry name" value="Spore Coat Polysaccharide Biosynthesis Protein SpsA, Chain A"/>
    <property type="match status" value="1"/>
</dbReference>